<dbReference type="Proteomes" id="UP000250235">
    <property type="component" value="Unassembled WGS sequence"/>
</dbReference>
<organism evidence="1 2">
    <name type="scientific">Dorcoceras hygrometricum</name>
    <dbReference type="NCBI Taxonomy" id="472368"/>
    <lineage>
        <taxon>Eukaryota</taxon>
        <taxon>Viridiplantae</taxon>
        <taxon>Streptophyta</taxon>
        <taxon>Embryophyta</taxon>
        <taxon>Tracheophyta</taxon>
        <taxon>Spermatophyta</taxon>
        <taxon>Magnoliopsida</taxon>
        <taxon>eudicotyledons</taxon>
        <taxon>Gunneridae</taxon>
        <taxon>Pentapetalae</taxon>
        <taxon>asterids</taxon>
        <taxon>lamiids</taxon>
        <taxon>Lamiales</taxon>
        <taxon>Gesneriaceae</taxon>
        <taxon>Didymocarpoideae</taxon>
        <taxon>Trichosporeae</taxon>
        <taxon>Loxocarpinae</taxon>
        <taxon>Dorcoceras</taxon>
    </lineage>
</organism>
<dbReference type="GO" id="GO:0008168">
    <property type="term" value="F:methyltransferase activity"/>
    <property type="evidence" value="ECO:0007669"/>
    <property type="project" value="UniProtKB-KW"/>
</dbReference>
<sequence length="120" mass="13383">MLVDFESVLAMEHTGMVRMFKTLKDTGLKGFLEESSSVYKVAVLEFFTNAKVVAVTVISFIDNRKLALTKHLAFLLMGWLVISISRPRQWWTCVAGFLVLMCRHGTQQKEGNGNGVSLAA</sequence>
<keyword evidence="1" id="KW-0808">Transferase</keyword>
<dbReference type="GO" id="GO:0032259">
    <property type="term" value="P:methylation"/>
    <property type="evidence" value="ECO:0007669"/>
    <property type="project" value="UniProtKB-KW"/>
</dbReference>
<proteinExistence type="predicted"/>
<protein>
    <submittedName>
        <fullName evidence="1">Histone-lysine N-methyltransferase ATXR2</fullName>
    </submittedName>
</protein>
<dbReference type="AlphaFoldDB" id="A0A2Z7BU11"/>
<keyword evidence="2" id="KW-1185">Reference proteome</keyword>
<dbReference type="EMBL" id="KV002108">
    <property type="protein sequence ID" value="KZV38132.1"/>
    <property type="molecule type" value="Genomic_DNA"/>
</dbReference>
<reference evidence="1 2" key="1">
    <citation type="journal article" date="2015" name="Proc. Natl. Acad. Sci. U.S.A.">
        <title>The resurrection genome of Boea hygrometrica: A blueprint for survival of dehydration.</title>
        <authorList>
            <person name="Xiao L."/>
            <person name="Yang G."/>
            <person name="Zhang L."/>
            <person name="Yang X."/>
            <person name="Zhao S."/>
            <person name="Ji Z."/>
            <person name="Zhou Q."/>
            <person name="Hu M."/>
            <person name="Wang Y."/>
            <person name="Chen M."/>
            <person name="Xu Y."/>
            <person name="Jin H."/>
            <person name="Xiao X."/>
            <person name="Hu G."/>
            <person name="Bao F."/>
            <person name="Hu Y."/>
            <person name="Wan P."/>
            <person name="Li L."/>
            <person name="Deng X."/>
            <person name="Kuang T."/>
            <person name="Xiang C."/>
            <person name="Zhu J.K."/>
            <person name="Oliver M.J."/>
            <person name="He Y."/>
        </authorList>
    </citation>
    <scope>NUCLEOTIDE SEQUENCE [LARGE SCALE GENOMIC DNA]</scope>
    <source>
        <strain evidence="2">cv. XS01</strain>
    </source>
</reference>
<accession>A0A2Z7BU11</accession>
<gene>
    <name evidence="1" type="ORF">F511_01659</name>
</gene>
<evidence type="ECO:0000313" key="2">
    <source>
        <dbReference type="Proteomes" id="UP000250235"/>
    </source>
</evidence>
<keyword evidence="1" id="KW-0489">Methyltransferase</keyword>
<evidence type="ECO:0000313" key="1">
    <source>
        <dbReference type="EMBL" id="KZV38132.1"/>
    </source>
</evidence>
<dbReference type="OrthoDB" id="1751168at2759"/>
<name>A0A2Z7BU11_9LAMI</name>